<evidence type="ECO:0000313" key="4">
    <source>
        <dbReference type="Proteomes" id="UP000076842"/>
    </source>
</evidence>
<evidence type="ECO:0000259" key="2">
    <source>
        <dbReference type="Pfam" id="PF01717"/>
    </source>
</evidence>
<dbReference type="OrthoDB" id="7772923at2759"/>
<feature type="region of interest" description="Disordered" evidence="1">
    <location>
        <begin position="1"/>
        <end position="31"/>
    </location>
</feature>
<organism evidence="3 4">
    <name type="scientific">Calocera cornea HHB12733</name>
    <dbReference type="NCBI Taxonomy" id="1353952"/>
    <lineage>
        <taxon>Eukaryota</taxon>
        <taxon>Fungi</taxon>
        <taxon>Dikarya</taxon>
        <taxon>Basidiomycota</taxon>
        <taxon>Agaricomycotina</taxon>
        <taxon>Dacrymycetes</taxon>
        <taxon>Dacrymycetales</taxon>
        <taxon>Dacrymycetaceae</taxon>
        <taxon>Calocera</taxon>
    </lineage>
</organism>
<dbReference type="InterPro" id="IPR002629">
    <property type="entry name" value="Met_Synth_C/arc"/>
</dbReference>
<dbReference type="AlphaFoldDB" id="A0A165ENF4"/>
<dbReference type="Gene3D" id="3.20.20.210">
    <property type="match status" value="1"/>
</dbReference>
<accession>A0A165ENF4</accession>
<dbReference type="PANTHER" id="PTHR43844">
    <property type="entry name" value="METHIONINE SYNTHASE"/>
    <property type="match status" value="1"/>
</dbReference>
<sequence length="383" mass="42993">MTAQNGHAETKRKPNPPFRAEQVGSFLRPAPVRAAREQYSQGKLSADELRAVEDEAIRELVAKQRASGLKIISDGECRRLYFHLDFLEQLGGMHVSSNDLGDGNLKTHTIPTLSVVGKIEHVRPIQLRDFRFLQSLVKSEEGEVAKVCIPSPTMAHFRRGREGISMEAYPELEEFYSDLAAAYRAEIQSLYDAGCRYIQLDDTNLAYLCDESMRAAAESRGEDLSTLPNRYAQLINSCITPRPADLCIAMHLCRGNFRSTFFAQGGYAPVAEVLFSKIDVDVLLLEWENERSGDFEPLRHLVPGRAVVLGIVSSKFGEMEKMEDMVERIQQAGKYCQEGIQQLAVSPQCGFSSTYHGNDITEEQQWAKMKFVCDVAREVWGTV</sequence>
<dbReference type="GO" id="GO:0009086">
    <property type="term" value="P:methionine biosynthetic process"/>
    <property type="evidence" value="ECO:0007669"/>
    <property type="project" value="InterPro"/>
</dbReference>
<dbReference type="GO" id="GO:0003871">
    <property type="term" value="F:5-methyltetrahydropteroyltriglutamate-homocysteine S-methyltransferase activity"/>
    <property type="evidence" value="ECO:0007669"/>
    <property type="project" value="InterPro"/>
</dbReference>
<dbReference type="Proteomes" id="UP000076842">
    <property type="component" value="Unassembled WGS sequence"/>
</dbReference>
<dbReference type="InterPro" id="IPR038071">
    <property type="entry name" value="UROD/MetE-like_sf"/>
</dbReference>
<dbReference type="NCBIfam" id="NF005085">
    <property type="entry name" value="PRK06520.1"/>
    <property type="match status" value="1"/>
</dbReference>
<proteinExistence type="predicted"/>
<name>A0A165ENF4_9BASI</name>
<keyword evidence="4" id="KW-1185">Reference proteome</keyword>
<dbReference type="CDD" id="cd03311">
    <property type="entry name" value="CIMS_C_terminal_like"/>
    <property type="match status" value="1"/>
</dbReference>
<dbReference type="GO" id="GO:0008270">
    <property type="term" value="F:zinc ion binding"/>
    <property type="evidence" value="ECO:0007669"/>
    <property type="project" value="InterPro"/>
</dbReference>
<reference evidence="3 4" key="1">
    <citation type="journal article" date="2016" name="Mol. Biol. Evol.">
        <title>Comparative Genomics of Early-Diverging Mushroom-Forming Fungi Provides Insights into the Origins of Lignocellulose Decay Capabilities.</title>
        <authorList>
            <person name="Nagy L.G."/>
            <person name="Riley R."/>
            <person name="Tritt A."/>
            <person name="Adam C."/>
            <person name="Daum C."/>
            <person name="Floudas D."/>
            <person name="Sun H."/>
            <person name="Yadav J.S."/>
            <person name="Pangilinan J."/>
            <person name="Larsson K.H."/>
            <person name="Matsuura K."/>
            <person name="Barry K."/>
            <person name="Labutti K."/>
            <person name="Kuo R."/>
            <person name="Ohm R.A."/>
            <person name="Bhattacharya S.S."/>
            <person name="Shirouzu T."/>
            <person name="Yoshinaga Y."/>
            <person name="Martin F.M."/>
            <person name="Grigoriev I.V."/>
            <person name="Hibbett D.S."/>
        </authorList>
    </citation>
    <scope>NUCLEOTIDE SEQUENCE [LARGE SCALE GENOMIC DNA]</scope>
    <source>
        <strain evidence="3 4">HHB12733</strain>
    </source>
</reference>
<dbReference type="STRING" id="1353952.A0A165ENF4"/>
<evidence type="ECO:0000256" key="1">
    <source>
        <dbReference type="SAM" id="MobiDB-lite"/>
    </source>
</evidence>
<dbReference type="EMBL" id="KV423999">
    <property type="protein sequence ID" value="KZT55214.1"/>
    <property type="molecule type" value="Genomic_DNA"/>
</dbReference>
<feature type="domain" description="Cobalamin-independent methionine synthase MetE C-terminal/archaeal" evidence="2">
    <location>
        <begin position="22"/>
        <end position="353"/>
    </location>
</feature>
<dbReference type="Pfam" id="PF01717">
    <property type="entry name" value="Meth_synt_2"/>
    <property type="match status" value="1"/>
</dbReference>
<gene>
    <name evidence="3" type="ORF">CALCODRAFT_498918</name>
</gene>
<dbReference type="InParanoid" id="A0A165ENF4"/>
<protein>
    <submittedName>
        <fullName evidence="3">UROD/MetE-like protein</fullName>
    </submittedName>
</protein>
<evidence type="ECO:0000313" key="3">
    <source>
        <dbReference type="EMBL" id="KZT55214.1"/>
    </source>
</evidence>
<dbReference type="PANTHER" id="PTHR43844:SF1">
    <property type="entry name" value="METHIONINE SYNTHASE"/>
    <property type="match status" value="1"/>
</dbReference>
<dbReference type="SUPFAM" id="SSF51726">
    <property type="entry name" value="UROD/MetE-like"/>
    <property type="match status" value="1"/>
</dbReference>